<feature type="compositionally biased region" description="Acidic residues" evidence="1">
    <location>
        <begin position="1"/>
        <end position="12"/>
    </location>
</feature>
<dbReference type="AlphaFoldDB" id="A0A6D2IBI2"/>
<gene>
    <name evidence="2" type="ORF">MERR_LOCUS12829</name>
</gene>
<keyword evidence="3" id="KW-1185">Reference proteome</keyword>
<feature type="region of interest" description="Disordered" evidence="1">
    <location>
        <begin position="57"/>
        <end position="83"/>
    </location>
</feature>
<dbReference type="EMBL" id="CACVBM020001010">
    <property type="protein sequence ID" value="CAA7025594.1"/>
    <property type="molecule type" value="Genomic_DNA"/>
</dbReference>
<feature type="compositionally biased region" description="Basic and acidic residues" evidence="1">
    <location>
        <begin position="71"/>
        <end position="83"/>
    </location>
</feature>
<proteinExistence type="predicted"/>
<dbReference type="Proteomes" id="UP000467841">
    <property type="component" value="Unassembled WGS sequence"/>
</dbReference>
<comment type="caution">
    <text evidence="2">The sequence shown here is derived from an EMBL/GenBank/DDBJ whole genome shotgun (WGS) entry which is preliminary data.</text>
</comment>
<feature type="region of interest" description="Disordered" evidence="1">
    <location>
        <begin position="1"/>
        <end position="30"/>
    </location>
</feature>
<protein>
    <submittedName>
        <fullName evidence="2">Uncharacterized protein</fullName>
    </submittedName>
</protein>
<evidence type="ECO:0000256" key="1">
    <source>
        <dbReference type="SAM" id="MobiDB-lite"/>
    </source>
</evidence>
<evidence type="ECO:0000313" key="2">
    <source>
        <dbReference type="EMBL" id="CAA7025594.1"/>
    </source>
</evidence>
<sequence>MQGSDSEIDTESEFVSSQHSTVTTTVSALPKTKCKRLSEEATTTSVTTKWAKQVWHLLPKDQGSPSQQHPKQYEKQGKSGELQ</sequence>
<name>A0A6D2IBI2_9BRAS</name>
<reference evidence="2" key="1">
    <citation type="submission" date="2020-01" db="EMBL/GenBank/DDBJ databases">
        <authorList>
            <person name="Mishra B."/>
        </authorList>
    </citation>
    <scope>NUCLEOTIDE SEQUENCE [LARGE SCALE GENOMIC DNA]</scope>
</reference>
<accession>A0A6D2IBI2</accession>
<organism evidence="2 3">
    <name type="scientific">Microthlaspi erraticum</name>
    <dbReference type="NCBI Taxonomy" id="1685480"/>
    <lineage>
        <taxon>Eukaryota</taxon>
        <taxon>Viridiplantae</taxon>
        <taxon>Streptophyta</taxon>
        <taxon>Embryophyta</taxon>
        <taxon>Tracheophyta</taxon>
        <taxon>Spermatophyta</taxon>
        <taxon>Magnoliopsida</taxon>
        <taxon>eudicotyledons</taxon>
        <taxon>Gunneridae</taxon>
        <taxon>Pentapetalae</taxon>
        <taxon>rosids</taxon>
        <taxon>malvids</taxon>
        <taxon>Brassicales</taxon>
        <taxon>Brassicaceae</taxon>
        <taxon>Coluteocarpeae</taxon>
        <taxon>Microthlaspi</taxon>
    </lineage>
</organism>
<feature type="compositionally biased region" description="Low complexity" evidence="1">
    <location>
        <begin position="15"/>
        <end position="27"/>
    </location>
</feature>
<evidence type="ECO:0000313" key="3">
    <source>
        <dbReference type="Proteomes" id="UP000467841"/>
    </source>
</evidence>